<keyword evidence="3" id="KW-0732">Signal</keyword>
<feature type="compositionally biased region" description="Low complexity" evidence="2">
    <location>
        <begin position="25"/>
        <end position="70"/>
    </location>
</feature>
<dbReference type="PANTHER" id="PTHR44366">
    <property type="entry name" value="UDP-N-ACETYLGLUCOSAMINE--PEPTIDE N-ACETYLGLUCOSAMINYLTRANSFERASE 110 KDA SUBUNIT"/>
    <property type="match status" value="1"/>
</dbReference>
<accession>A0A538S6Y2</accession>
<dbReference type="Gene3D" id="1.25.40.10">
    <property type="entry name" value="Tetratricopeptide repeat domain"/>
    <property type="match status" value="1"/>
</dbReference>
<dbReference type="Proteomes" id="UP000317716">
    <property type="component" value="Unassembled WGS sequence"/>
</dbReference>
<dbReference type="EMBL" id="VBOS01000549">
    <property type="protein sequence ID" value="TMQ47111.1"/>
    <property type="molecule type" value="Genomic_DNA"/>
</dbReference>
<evidence type="ECO:0000256" key="3">
    <source>
        <dbReference type="SAM" id="SignalP"/>
    </source>
</evidence>
<gene>
    <name evidence="4" type="ORF">E6K72_14325</name>
</gene>
<reference evidence="4 5" key="1">
    <citation type="journal article" date="2019" name="Nat. Microbiol.">
        <title>Mediterranean grassland soil C-N compound turnover is dependent on rainfall and depth, and is mediated by genomically divergent microorganisms.</title>
        <authorList>
            <person name="Diamond S."/>
            <person name="Andeer P.F."/>
            <person name="Li Z."/>
            <person name="Crits-Christoph A."/>
            <person name="Burstein D."/>
            <person name="Anantharaman K."/>
            <person name="Lane K.R."/>
            <person name="Thomas B.C."/>
            <person name="Pan C."/>
            <person name="Northen T.R."/>
            <person name="Banfield J.F."/>
        </authorList>
    </citation>
    <scope>NUCLEOTIDE SEQUENCE [LARGE SCALE GENOMIC DNA]</scope>
    <source>
        <strain evidence="4">WS_2</strain>
    </source>
</reference>
<dbReference type="AlphaFoldDB" id="A0A538S6Y2"/>
<dbReference type="PANTHER" id="PTHR44366:SF1">
    <property type="entry name" value="UDP-N-ACETYLGLUCOSAMINE--PEPTIDE N-ACETYLGLUCOSAMINYLTRANSFERASE 110 KDA SUBUNIT"/>
    <property type="match status" value="1"/>
</dbReference>
<feature type="repeat" description="TPR" evidence="1">
    <location>
        <begin position="245"/>
        <end position="278"/>
    </location>
</feature>
<evidence type="ECO:0000313" key="4">
    <source>
        <dbReference type="EMBL" id="TMQ47111.1"/>
    </source>
</evidence>
<dbReference type="GO" id="GO:0006493">
    <property type="term" value="P:protein O-linked glycosylation"/>
    <property type="evidence" value="ECO:0007669"/>
    <property type="project" value="InterPro"/>
</dbReference>
<feature type="signal peptide" evidence="3">
    <location>
        <begin position="1"/>
        <end position="22"/>
    </location>
</feature>
<dbReference type="Pfam" id="PF13432">
    <property type="entry name" value="TPR_16"/>
    <property type="match status" value="2"/>
</dbReference>
<name>A0A538S6Y2_UNCEI</name>
<feature type="repeat" description="TPR" evidence="1">
    <location>
        <begin position="279"/>
        <end position="312"/>
    </location>
</feature>
<dbReference type="InterPro" id="IPR011990">
    <property type="entry name" value="TPR-like_helical_dom_sf"/>
</dbReference>
<dbReference type="SMART" id="SM00028">
    <property type="entry name" value="TPR"/>
    <property type="match status" value="7"/>
</dbReference>
<dbReference type="Pfam" id="PF14559">
    <property type="entry name" value="TPR_19"/>
    <property type="match status" value="1"/>
</dbReference>
<organism evidence="4 5">
    <name type="scientific">Eiseniibacteriota bacterium</name>
    <dbReference type="NCBI Taxonomy" id="2212470"/>
    <lineage>
        <taxon>Bacteria</taxon>
        <taxon>Candidatus Eiseniibacteriota</taxon>
    </lineage>
</organism>
<evidence type="ECO:0000256" key="1">
    <source>
        <dbReference type="PROSITE-ProRule" id="PRU00339"/>
    </source>
</evidence>
<dbReference type="SUPFAM" id="SSF48452">
    <property type="entry name" value="TPR-like"/>
    <property type="match status" value="2"/>
</dbReference>
<comment type="caution">
    <text evidence="4">The sequence shown here is derived from an EMBL/GenBank/DDBJ whole genome shotgun (WGS) entry which is preliminary data.</text>
</comment>
<proteinExistence type="predicted"/>
<feature type="repeat" description="TPR" evidence="1">
    <location>
        <begin position="143"/>
        <end position="176"/>
    </location>
</feature>
<dbReference type="GO" id="GO:0097363">
    <property type="term" value="F:protein O-acetylglucosaminyltransferase activity"/>
    <property type="evidence" value="ECO:0007669"/>
    <property type="project" value="TreeGrafter"/>
</dbReference>
<dbReference type="InterPro" id="IPR019734">
    <property type="entry name" value="TPR_rpt"/>
</dbReference>
<evidence type="ECO:0000256" key="2">
    <source>
        <dbReference type="SAM" id="MobiDB-lite"/>
    </source>
</evidence>
<keyword evidence="1" id="KW-0802">TPR repeat</keyword>
<feature type="repeat" description="TPR" evidence="1">
    <location>
        <begin position="211"/>
        <end position="244"/>
    </location>
</feature>
<feature type="chain" id="PRO_5022016975" evidence="3">
    <location>
        <begin position="23"/>
        <end position="450"/>
    </location>
</feature>
<dbReference type="PROSITE" id="PS50005">
    <property type="entry name" value="TPR"/>
    <property type="match status" value="4"/>
</dbReference>
<feature type="region of interest" description="Disordered" evidence="2">
    <location>
        <begin position="25"/>
        <end position="94"/>
    </location>
</feature>
<dbReference type="Pfam" id="PF13174">
    <property type="entry name" value="TPR_6"/>
    <property type="match status" value="1"/>
</dbReference>
<dbReference type="InterPro" id="IPR037919">
    <property type="entry name" value="OGT"/>
</dbReference>
<evidence type="ECO:0000313" key="5">
    <source>
        <dbReference type="Proteomes" id="UP000317716"/>
    </source>
</evidence>
<protein>
    <submittedName>
        <fullName evidence="4">Tetratricopeptide repeat protein</fullName>
    </submittedName>
</protein>
<sequence>MRIVWRAARLAATLLVAGAVVARSTGGAPAPSASPAQKSASASAAKTPGAPVGKAPGAPAANAADAPSGPSLLVPANADTLPPESPAAPFLVPGRPIAIDTTQTRQGRARAYVALAQQLERRGQVSTALAAYNSALVLDTTLTGVAFHMGRIYQSAGDPERAARAFAAEIRRDPRNAAAAIELGISLAQMGRETDAIARLEALTKRLPNDDQAWSALGFAYHAAGRTRDAESAMRRALEIPPARASEHRDLGALLAAQGRDREARAEFERAMAMDPKDAATWINLGNLEHRAGRHDQALEAYRGAEARDSSQVLALQGQVQSLAALHRPRDAEAVYRRWIGRRPADFGVRLEAIHYFVSEGRSDAALEIARGAVRIAPNSSDAYLMLGVALDAAGDKRGALAALRRAEGLATDEAGQVRARQLVATLRAGAPDSLRAMFAADSVEHEQRR</sequence>